<feature type="non-terminal residue" evidence="1">
    <location>
        <position position="1"/>
    </location>
</feature>
<feature type="non-terminal residue" evidence="1">
    <location>
        <position position="110"/>
    </location>
</feature>
<accession>A0ACD2ZYM6</accession>
<organism evidence="1 2">
    <name type="scientific">Pluteus cervinus</name>
    <dbReference type="NCBI Taxonomy" id="181527"/>
    <lineage>
        <taxon>Eukaryota</taxon>
        <taxon>Fungi</taxon>
        <taxon>Dikarya</taxon>
        <taxon>Basidiomycota</taxon>
        <taxon>Agaricomycotina</taxon>
        <taxon>Agaricomycetes</taxon>
        <taxon>Agaricomycetidae</taxon>
        <taxon>Agaricales</taxon>
        <taxon>Pluteineae</taxon>
        <taxon>Pluteaceae</taxon>
        <taxon>Pluteus</taxon>
    </lineage>
</organism>
<sequence length="110" mass="12447">EPINLDDNANLEDPAISAHDRVLLQNVRNKIMNISMESCVHCHEKWFDLGVNGNGYCNKCKPGRAHPEKFQAVNNMYPGAIPENLPQLTQIEEMMISPVHALVQLWQVRG</sequence>
<evidence type="ECO:0000313" key="1">
    <source>
        <dbReference type="EMBL" id="TFK58501.1"/>
    </source>
</evidence>
<name>A0ACD2ZYM6_9AGAR</name>
<keyword evidence="2" id="KW-1185">Reference proteome</keyword>
<gene>
    <name evidence="1" type="ORF">BDN72DRAFT_743062</name>
</gene>
<dbReference type="Proteomes" id="UP000308600">
    <property type="component" value="Unassembled WGS sequence"/>
</dbReference>
<protein>
    <submittedName>
        <fullName evidence="1">Uncharacterized protein</fullName>
    </submittedName>
</protein>
<reference evidence="1 2" key="1">
    <citation type="journal article" date="2019" name="Nat. Ecol. Evol.">
        <title>Megaphylogeny resolves global patterns of mushroom evolution.</title>
        <authorList>
            <person name="Varga T."/>
            <person name="Krizsan K."/>
            <person name="Foldi C."/>
            <person name="Dima B."/>
            <person name="Sanchez-Garcia M."/>
            <person name="Sanchez-Ramirez S."/>
            <person name="Szollosi G.J."/>
            <person name="Szarkandi J.G."/>
            <person name="Papp V."/>
            <person name="Albert L."/>
            <person name="Andreopoulos W."/>
            <person name="Angelini C."/>
            <person name="Antonin V."/>
            <person name="Barry K.W."/>
            <person name="Bougher N.L."/>
            <person name="Buchanan P."/>
            <person name="Buyck B."/>
            <person name="Bense V."/>
            <person name="Catcheside P."/>
            <person name="Chovatia M."/>
            <person name="Cooper J."/>
            <person name="Damon W."/>
            <person name="Desjardin D."/>
            <person name="Finy P."/>
            <person name="Geml J."/>
            <person name="Haridas S."/>
            <person name="Hughes K."/>
            <person name="Justo A."/>
            <person name="Karasinski D."/>
            <person name="Kautmanova I."/>
            <person name="Kiss B."/>
            <person name="Kocsube S."/>
            <person name="Kotiranta H."/>
            <person name="LaButti K.M."/>
            <person name="Lechner B.E."/>
            <person name="Liimatainen K."/>
            <person name="Lipzen A."/>
            <person name="Lukacs Z."/>
            <person name="Mihaltcheva S."/>
            <person name="Morgado L.N."/>
            <person name="Niskanen T."/>
            <person name="Noordeloos M.E."/>
            <person name="Ohm R.A."/>
            <person name="Ortiz-Santana B."/>
            <person name="Ovrebo C."/>
            <person name="Racz N."/>
            <person name="Riley R."/>
            <person name="Savchenko A."/>
            <person name="Shiryaev A."/>
            <person name="Soop K."/>
            <person name="Spirin V."/>
            <person name="Szebenyi C."/>
            <person name="Tomsovsky M."/>
            <person name="Tulloss R.E."/>
            <person name="Uehling J."/>
            <person name="Grigoriev I.V."/>
            <person name="Vagvolgyi C."/>
            <person name="Papp T."/>
            <person name="Martin F.M."/>
            <person name="Miettinen O."/>
            <person name="Hibbett D.S."/>
            <person name="Nagy L.G."/>
        </authorList>
    </citation>
    <scope>NUCLEOTIDE SEQUENCE [LARGE SCALE GENOMIC DNA]</scope>
    <source>
        <strain evidence="1 2">NL-1719</strain>
    </source>
</reference>
<evidence type="ECO:0000313" key="2">
    <source>
        <dbReference type="Proteomes" id="UP000308600"/>
    </source>
</evidence>
<dbReference type="EMBL" id="ML209326">
    <property type="protein sequence ID" value="TFK58501.1"/>
    <property type="molecule type" value="Genomic_DNA"/>
</dbReference>
<proteinExistence type="predicted"/>